<feature type="compositionally biased region" description="Polar residues" evidence="1">
    <location>
        <begin position="393"/>
        <end position="403"/>
    </location>
</feature>
<proteinExistence type="predicted"/>
<organism evidence="2 3">
    <name type="scientific">Zostera marina</name>
    <name type="common">Eelgrass</name>
    <dbReference type="NCBI Taxonomy" id="29655"/>
    <lineage>
        <taxon>Eukaryota</taxon>
        <taxon>Viridiplantae</taxon>
        <taxon>Streptophyta</taxon>
        <taxon>Embryophyta</taxon>
        <taxon>Tracheophyta</taxon>
        <taxon>Spermatophyta</taxon>
        <taxon>Magnoliopsida</taxon>
        <taxon>Liliopsida</taxon>
        <taxon>Zosteraceae</taxon>
        <taxon>Zostera</taxon>
    </lineage>
</organism>
<feature type="compositionally biased region" description="Polar residues" evidence="1">
    <location>
        <begin position="325"/>
        <end position="361"/>
    </location>
</feature>
<dbReference type="InterPro" id="IPR044216">
    <property type="entry name" value="WDL7"/>
</dbReference>
<comment type="caution">
    <text evidence="2">The sequence shown here is derived from an EMBL/GenBank/DDBJ whole genome shotgun (WGS) entry which is preliminary data.</text>
</comment>
<dbReference type="EMBL" id="LFYR01000069">
    <property type="protein sequence ID" value="KMZ76238.1"/>
    <property type="molecule type" value="Genomic_DNA"/>
</dbReference>
<sequence length="598" mass="66745">MTADLDQAYLRWSREGLSDTHHPEEPSIAEMLDHGSISFGKYAVGSLSWEKRSVFTHDRCQEELEKFKAPGLVAKKKAYFEEYYKKIRTMKELADDNQQTEVVLDYGAESCLSSQTGDDDEITSQTKAPHDNSSLTHIGQCSIEIDIEKRTNSDSILQIEHVDLQPSTSDSDPMSGYQEEISLEKNHTDTSQNSSLDLEIAVPVENIEMRNEEKVPSYAPKSANIHIDTTPSCTETPDINMKEMNLQKIPDVAQMEQVANDNSLPTNLWNKKCCIPPPESGSSSSQHSETTDIDIVLPKDSLTGFTANVDKVDKVKTPSKKSMELPSNSRVKESGASTTNHIRLGNKTKSSQIMTSPTNYLQRKIIRNKEGVVSSSRQKSVVSSSRQNDVRQVRSNKSSSTPSCKPKEVHCNVTIPRPFSFDTLKYSAAEKPSDTGTLLKRGVGDKLNSKTRINTMSLHAKHELSSQNILKSNTASINKKNSSMEKDRCLQAISGKPLAMDNRLDKRKDRLTSIPKSRSLNLLASDGIYLNNRPKTGSKIKVGEEGKDVGRVSGSRMISRPFTPARQQKTEVKQITSSQQTRDLVNLKKPRDAVKRWR</sequence>
<feature type="compositionally biased region" description="Basic and acidic residues" evidence="1">
    <location>
        <begin position="585"/>
        <end position="598"/>
    </location>
</feature>
<protein>
    <recommendedName>
        <fullName evidence="4">TPX2 C-terminal domain-containing protein</fullName>
    </recommendedName>
</protein>
<feature type="region of interest" description="Disordered" evidence="1">
    <location>
        <begin position="316"/>
        <end position="409"/>
    </location>
</feature>
<dbReference type="OrthoDB" id="621651at2759"/>
<evidence type="ECO:0000313" key="2">
    <source>
        <dbReference type="EMBL" id="KMZ76238.1"/>
    </source>
</evidence>
<evidence type="ECO:0000256" key="1">
    <source>
        <dbReference type="SAM" id="MobiDB-lite"/>
    </source>
</evidence>
<feature type="region of interest" description="Disordered" evidence="1">
    <location>
        <begin position="550"/>
        <end position="598"/>
    </location>
</feature>
<evidence type="ECO:0008006" key="4">
    <source>
        <dbReference type="Google" id="ProtNLM"/>
    </source>
</evidence>
<feature type="compositionally biased region" description="Polar residues" evidence="1">
    <location>
        <begin position="573"/>
        <end position="583"/>
    </location>
</feature>
<evidence type="ECO:0000313" key="3">
    <source>
        <dbReference type="Proteomes" id="UP000036987"/>
    </source>
</evidence>
<name>A0A0K9Q4N6_ZOSMR</name>
<dbReference type="PANTHER" id="PTHR47067">
    <property type="entry name" value="TPX2 (TARGETING PROTEIN FOR XKLP2) PROTEIN FAMILY-RELATED"/>
    <property type="match status" value="1"/>
</dbReference>
<feature type="compositionally biased region" description="Low complexity" evidence="1">
    <location>
        <begin position="372"/>
        <end position="387"/>
    </location>
</feature>
<dbReference type="PANTHER" id="PTHR47067:SF4">
    <property type="entry name" value="PROTEIN WVD2-LIKE 7 ISOFORM X1"/>
    <property type="match status" value="1"/>
</dbReference>
<gene>
    <name evidence="2" type="ORF">ZOSMA_105G00690</name>
</gene>
<accession>A0A0K9Q4N6</accession>
<dbReference type="AlphaFoldDB" id="A0A0K9Q4N6"/>
<dbReference type="Proteomes" id="UP000036987">
    <property type="component" value="Unassembled WGS sequence"/>
</dbReference>
<reference evidence="3" key="1">
    <citation type="journal article" date="2016" name="Nature">
        <title>The genome of the seagrass Zostera marina reveals angiosperm adaptation to the sea.</title>
        <authorList>
            <person name="Olsen J.L."/>
            <person name="Rouze P."/>
            <person name="Verhelst B."/>
            <person name="Lin Y.-C."/>
            <person name="Bayer T."/>
            <person name="Collen J."/>
            <person name="Dattolo E."/>
            <person name="De Paoli E."/>
            <person name="Dittami S."/>
            <person name="Maumus F."/>
            <person name="Michel G."/>
            <person name="Kersting A."/>
            <person name="Lauritano C."/>
            <person name="Lohaus R."/>
            <person name="Toepel M."/>
            <person name="Tonon T."/>
            <person name="Vanneste K."/>
            <person name="Amirebrahimi M."/>
            <person name="Brakel J."/>
            <person name="Bostroem C."/>
            <person name="Chovatia M."/>
            <person name="Grimwood J."/>
            <person name="Jenkins J.W."/>
            <person name="Jueterbock A."/>
            <person name="Mraz A."/>
            <person name="Stam W.T."/>
            <person name="Tice H."/>
            <person name="Bornberg-Bauer E."/>
            <person name="Green P.J."/>
            <person name="Pearson G.A."/>
            <person name="Procaccini G."/>
            <person name="Duarte C.M."/>
            <person name="Schmutz J."/>
            <person name="Reusch T.B.H."/>
            <person name="Van de Peer Y."/>
        </authorList>
    </citation>
    <scope>NUCLEOTIDE SEQUENCE [LARGE SCALE GENOMIC DNA]</scope>
    <source>
        <strain evidence="3">cv. Finnish</strain>
    </source>
</reference>
<feature type="compositionally biased region" description="Polar residues" evidence="1">
    <location>
        <begin position="123"/>
        <end position="135"/>
    </location>
</feature>
<feature type="region of interest" description="Disordered" evidence="1">
    <location>
        <begin position="114"/>
        <end position="135"/>
    </location>
</feature>
<keyword evidence="3" id="KW-1185">Reference proteome</keyword>